<dbReference type="Pfam" id="PF10104">
    <property type="entry name" value="Brr6_like_C_C"/>
    <property type="match status" value="1"/>
</dbReference>
<organism evidence="4 5">
    <name type="scientific">Cladonia borealis</name>
    <dbReference type="NCBI Taxonomy" id="184061"/>
    <lineage>
        <taxon>Eukaryota</taxon>
        <taxon>Fungi</taxon>
        <taxon>Dikarya</taxon>
        <taxon>Ascomycota</taxon>
        <taxon>Pezizomycotina</taxon>
        <taxon>Lecanoromycetes</taxon>
        <taxon>OSLEUM clade</taxon>
        <taxon>Lecanoromycetidae</taxon>
        <taxon>Lecanorales</taxon>
        <taxon>Lecanorineae</taxon>
        <taxon>Cladoniaceae</taxon>
        <taxon>Cladonia</taxon>
    </lineage>
</organism>
<gene>
    <name evidence="4" type="ORF">JMJ35_008776</name>
</gene>
<dbReference type="AlphaFoldDB" id="A0AA39V6P4"/>
<keyword evidence="2" id="KW-0812">Transmembrane</keyword>
<dbReference type="InterPro" id="IPR040202">
    <property type="entry name" value="Brl1/Brr6"/>
</dbReference>
<protein>
    <recommendedName>
        <fullName evidence="3">Brl1/Brr6 domain-containing protein</fullName>
    </recommendedName>
</protein>
<keyword evidence="2" id="KW-1133">Transmembrane helix</keyword>
<proteinExistence type="predicted"/>
<keyword evidence="5" id="KW-1185">Reference proteome</keyword>
<comment type="caution">
    <text evidence="4">The sequence shown here is derived from an EMBL/GenBank/DDBJ whole genome shotgun (WGS) entry which is preliminary data.</text>
</comment>
<feature type="region of interest" description="Disordered" evidence="1">
    <location>
        <begin position="355"/>
        <end position="375"/>
    </location>
</feature>
<feature type="compositionally biased region" description="Basic and acidic residues" evidence="1">
    <location>
        <begin position="1"/>
        <end position="14"/>
    </location>
</feature>
<dbReference type="PANTHER" id="PTHR28136:SF1">
    <property type="entry name" value="NUCLEUS EXPORT PROTEIN BRL1"/>
    <property type="match status" value="1"/>
</dbReference>
<feature type="compositionally biased region" description="Polar residues" evidence="1">
    <location>
        <begin position="71"/>
        <end position="92"/>
    </location>
</feature>
<dbReference type="GO" id="GO:0031965">
    <property type="term" value="C:nuclear membrane"/>
    <property type="evidence" value="ECO:0007669"/>
    <property type="project" value="InterPro"/>
</dbReference>
<dbReference type="InterPro" id="IPR018767">
    <property type="entry name" value="Brl1/Brr6_dom"/>
</dbReference>
<evidence type="ECO:0000256" key="1">
    <source>
        <dbReference type="SAM" id="MobiDB-lite"/>
    </source>
</evidence>
<accession>A0AA39V6P4</accession>
<dbReference type="EMBL" id="JAFEKC020000020">
    <property type="protein sequence ID" value="KAK0508500.1"/>
    <property type="molecule type" value="Genomic_DNA"/>
</dbReference>
<keyword evidence="2" id="KW-0472">Membrane</keyword>
<feature type="region of interest" description="Disordered" evidence="1">
    <location>
        <begin position="1"/>
        <end position="193"/>
    </location>
</feature>
<feature type="transmembrane region" description="Helical" evidence="2">
    <location>
        <begin position="323"/>
        <end position="345"/>
    </location>
</feature>
<evidence type="ECO:0000313" key="4">
    <source>
        <dbReference type="EMBL" id="KAK0508500.1"/>
    </source>
</evidence>
<feature type="compositionally biased region" description="Pro residues" evidence="1">
    <location>
        <begin position="355"/>
        <end position="372"/>
    </location>
</feature>
<dbReference type="PANTHER" id="PTHR28136">
    <property type="entry name" value="NUCLEUS EXPORT PROTEIN BRR6"/>
    <property type="match status" value="1"/>
</dbReference>
<reference evidence="4" key="1">
    <citation type="submission" date="2023-03" db="EMBL/GenBank/DDBJ databases">
        <title>Complete genome of Cladonia borealis.</title>
        <authorList>
            <person name="Park H."/>
        </authorList>
    </citation>
    <scope>NUCLEOTIDE SEQUENCE</scope>
    <source>
        <strain evidence="4">ANT050790</strain>
    </source>
</reference>
<dbReference type="Proteomes" id="UP001166286">
    <property type="component" value="Unassembled WGS sequence"/>
</dbReference>
<evidence type="ECO:0000313" key="5">
    <source>
        <dbReference type="Proteomes" id="UP001166286"/>
    </source>
</evidence>
<evidence type="ECO:0000259" key="3">
    <source>
        <dbReference type="SMART" id="SM01042"/>
    </source>
</evidence>
<sequence length="419" mass="47427">MARLNEKFRSHESPMDFQWTDRQGPVSKDSPFAQAGAKNGQFTESFAGQKHSPTKVSLPQPMHSPFFEQPRTPQRTIDTDISSGPEQSSPANADSEATPDPPARGVLSKTSTAMTHFENTKSEKKLPSQKLFTSGFAPGRGEIARPKRRIEKRRRTDLDKDVRSAPRRSSHDSDSEERPSSSEGPHRNPPPVQRLIPSVLTFIDEHPNLPSTLSYYVQFLLNCFFAFCLMYVLYGIYSTIRNDIDERAMMESSEILAEMAVCAREFKENRCERDSRVPAMETVCNNWEKCMQRDPLKVGRSRLSAGMFAEIFNSFIEPISMKAMIVSIVVIVGCFAVNNLTFGLWRARTHHYTPPHPPTQYMHPPPPAPPTPSQWQAQHDNGAFFTPQHRLDWQMPGMMGHGGFQLEGGSPSKKIEYRR</sequence>
<dbReference type="SMART" id="SM01042">
    <property type="entry name" value="Brr6_like_C_C"/>
    <property type="match status" value="1"/>
</dbReference>
<dbReference type="GO" id="GO:0055088">
    <property type="term" value="P:lipid homeostasis"/>
    <property type="evidence" value="ECO:0007669"/>
    <property type="project" value="InterPro"/>
</dbReference>
<evidence type="ECO:0000256" key="2">
    <source>
        <dbReference type="SAM" id="Phobius"/>
    </source>
</evidence>
<name>A0AA39V6P4_9LECA</name>
<feature type="transmembrane region" description="Helical" evidence="2">
    <location>
        <begin position="215"/>
        <end position="237"/>
    </location>
</feature>
<feature type="compositionally biased region" description="Basic and acidic residues" evidence="1">
    <location>
        <begin position="154"/>
        <end position="186"/>
    </location>
</feature>
<dbReference type="GO" id="GO:0006998">
    <property type="term" value="P:nuclear envelope organization"/>
    <property type="evidence" value="ECO:0007669"/>
    <property type="project" value="InterPro"/>
</dbReference>
<feature type="domain" description="Brl1/Brr6" evidence="3">
    <location>
        <begin position="213"/>
        <end position="346"/>
    </location>
</feature>